<sequence>MEDLVPDTQFKLQLIDGETWVGEAWSLSTFPAEDADVDALRLATFTCAGGGDAFGFNGLEYFKPHAFRQRLFDDLLSREPDAVIAIGDHIYWDLRGGSKPPLGRRKSALIRWVIGAYLRVKYGTFDRDLPLIGSANEAVLKRIADEQIAELYGTRFRSTPVFFISDDHDYFENDDAEKDLVTFPADAFSRDAHSAVADLYYPALPYAPAPDAARSFGLFKYGNLFEAPLLDCAGELSLTDSLDVTEDNREGQDINNARLFPEAIEQWVLGRINRSPAKHFALVPSHPIGWTAGKWREWYPDVVAPRGFEGLVTNELNFDGATKGALTTRAQKYLWQRGWWLQHQRLVKALSSRQGSRFTFSGDIHAQGAIAIEASGAEDLPGGPVISLLVGPVSTSTATWPSFARGILANQPGWLRTKTLSATQEINGFTLLDITPSEVVAQLVNCGGHDAADLEDGRMQSVIKLLLS</sequence>
<organism evidence="1 2">
    <name type="scientific">Candidatus Paraluminiphilus aquimaris</name>
    <dbReference type="NCBI Taxonomy" id="2518994"/>
    <lineage>
        <taxon>Bacteria</taxon>
        <taxon>Pseudomonadati</taxon>
        <taxon>Pseudomonadota</taxon>
        <taxon>Gammaproteobacteria</taxon>
        <taxon>Cellvibrionales</taxon>
        <taxon>Halieaceae</taxon>
        <taxon>Candidatus Paraluminiphilus</taxon>
    </lineage>
</organism>
<protein>
    <submittedName>
        <fullName evidence="1">Phosphodiesterase</fullName>
    </submittedName>
</protein>
<evidence type="ECO:0000313" key="2">
    <source>
        <dbReference type="Proteomes" id="UP001317963"/>
    </source>
</evidence>
<dbReference type="Proteomes" id="UP001317963">
    <property type="component" value="Chromosome"/>
</dbReference>
<accession>A0ABY6Q8B0</accession>
<reference evidence="1 2" key="1">
    <citation type="submission" date="2019-02" db="EMBL/GenBank/DDBJ databases">
        <title>Halieaceae_genomes.</title>
        <authorList>
            <person name="Li S.-H."/>
        </authorList>
    </citation>
    <scope>NUCLEOTIDE SEQUENCE [LARGE SCALE GENOMIC DNA]</scope>
    <source>
        <strain evidence="1 2">JH123</strain>
    </source>
</reference>
<dbReference type="InterPro" id="IPR038607">
    <property type="entry name" value="PhoD-like_sf"/>
</dbReference>
<name>A0ABY6Q8B0_9GAMM</name>
<dbReference type="SUPFAM" id="SSF56300">
    <property type="entry name" value="Metallo-dependent phosphatases"/>
    <property type="match status" value="1"/>
</dbReference>
<gene>
    <name evidence="1" type="ORF">E0F26_01460</name>
</gene>
<evidence type="ECO:0000313" key="1">
    <source>
        <dbReference type="EMBL" id="UZP75527.1"/>
    </source>
</evidence>
<dbReference type="InterPro" id="IPR029052">
    <property type="entry name" value="Metallo-depent_PP-like"/>
</dbReference>
<keyword evidence="2" id="KW-1185">Reference proteome</keyword>
<dbReference type="EMBL" id="CP036501">
    <property type="protein sequence ID" value="UZP75527.1"/>
    <property type="molecule type" value="Genomic_DNA"/>
</dbReference>
<dbReference type="Gene3D" id="3.60.21.70">
    <property type="entry name" value="PhoD-like phosphatase"/>
    <property type="match status" value="1"/>
</dbReference>
<proteinExistence type="predicted"/>